<gene>
    <name evidence="2" type="ORF">B8V81_2708</name>
</gene>
<protein>
    <submittedName>
        <fullName evidence="2">Uncharacterized protein</fullName>
    </submittedName>
</protein>
<dbReference type="AlphaFoldDB" id="A0A2N5N1R1"/>
<comment type="caution">
    <text evidence="2">The sequence shown here is derived from an EMBL/GenBank/DDBJ whole genome shotgun (WGS) entry which is preliminary data.</text>
</comment>
<accession>A0A2N5N1R1</accession>
<evidence type="ECO:0000313" key="2">
    <source>
        <dbReference type="EMBL" id="PLT44277.1"/>
    </source>
</evidence>
<evidence type="ECO:0000313" key="3">
    <source>
        <dbReference type="Proteomes" id="UP000234789"/>
    </source>
</evidence>
<keyword evidence="1" id="KW-0732">Signal</keyword>
<sequence>MKKRLKTTAASLLVLSLTAGGAGSAFALEGQPAPAPGHAAITAVTEASSSQQHYREYISILASGNLARAVNYLNNHLSKVDSWTASMMALRLENAQNAALGKLQQRYEQSGVQKAIDDAWRAGGSGTYTSLLKHAKGESVRKLLADSRDQGYAVATAEGMFFPVINYPLYENWKSRVTADIQLYVKLMADEVRKPTLRDAGLVIGWGELLQRDLDAEKFLLQYRSSNRYKAVSERYEQLKTHLFYGSNNTPLFDYDTKKIDAEALAAYKKAVADAASSSSFTPLLMKVKNFLTVVERNDGNYTDDVKKWLSVQAPTGA</sequence>
<reference evidence="2 3" key="1">
    <citation type="submission" date="2017-05" db="EMBL/GenBank/DDBJ databases">
        <title>Functional genome analysis of Paenibacillus pasadenensis strain R16: insights on endophytic life style and antifungal activity.</title>
        <authorList>
            <person name="Passera A."/>
            <person name="Marcolungo L."/>
            <person name="Casati P."/>
            <person name="Brasca M."/>
            <person name="Quaglino F."/>
            <person name="Delledonne M."/>
        </authorList>
    </citation>
    <scope>NUCLEOTIDE SEQUENCE [LARGE SCALE GENOMIC DNA]</scope>
    <source>
        <strain evidence="2 3">R16</strain>
    </source>
</reference>
<organism evidence="2 3">
    <name type="scientific">Paenibacillus pasadenensis</name>
    <dbReference type="NCBI Taxonomy" id="217090"/>
    <lineage>
        <taxon>Bacteria</taxon>
        <taxon>Bacillati</taxon>
        <taxon>Bacillota</taxon>
        <taxon>Bacilli</taxon>
        <taxon>Bacillales</taxon>
        <taxon>Paenibacillaceae</taxon>
        <taxon>Paenibacillus</taxon>
    </lineage>
</organism>
<feature type="signal peptide" evidence="1">
    <location>
        <begin position="1"/>
        <end position="27"/>
    </location>
</feature>
<feature type="chain" id="PRO_5014749596" evidence="1">
    <location>
        <begin position="28"/>
        <end position="318"/>
    </location>
</feature>
<keyword evidence="3" id="KW-1185">Reference proteome</keyword>
<evidence type="ECO:0000256" key="1">
    <source>
        <dbReference type="SAM" id="SignalP"/>
    </source>
</evidence>
<proteinExistence type="predicted"/>
<dbReference type="RefSeq" id="WP_101808530.1">
    <property type="nucleotide sequence ID" value="NZ_NFEZ01000004.1"/>
</dbReference>
<dbReference type="Proteomes" id="UP000234789">
    <property type="component" value="Unassembled WGS sequence"/>
</dbReference>
<name>A0A2N5N1R1_9BACL</name>
<dbReference type="EMBL" id="NFEZ01000004">
    <property type="protein sequence ID" value="PLT44277.1"/>
    <property type="molecule type" value="Genomic_DNA"/>
</dbReference>